<dbReference type="InterPro" id="IPR029058">
    <property type="entry name" value="AB_hydrolase_fold"/>
</dbReference>
<dbReference type="PANTHER" id="PTHR11440">
    <property type="entry name" value="LECITHIN-CHOLESTEROL ACYLTRANSFERASE-RELATED"/>
    <property type="match status" value="1"/>
</dbReference>
<keyword evidence="1" id="KW-0472">Membrane</keyword>
<comment type="function">
    <text evidence="1">Involved in inositol deacylation of GPI-anchored proteins which plays important roles in the quality control and ER-associated degradation of GPI-anchored proteins.</text>
</comment>
<dbReference type="SUPFAM" id="SSF53474">
    <property type="entry name" value="alpha/beta-Hydrolases"/>
    <property type="match status" value="1"/>
</dbReference>
<keyword evidence="1" id="KW-0256">Endoplasmic reticulum</keyword>
<evidence type="ECO:0000259" key="3">
    <source>
        <dbReference type="Pfam" id="PF07819"/>
    </source>
</evidence>
<evidence type="ECO:0000313" key="4">
    <source>
        <dbReference type="EMBL" id="ORX36325.1"/>
    </source>
</evidence>
<feature type="compositionally biased region" description="Basic and acidic residues" evidence="2">
    <location>
        <begin position="34"/>
        <end position="46"/>
    </location>
</feature>
<dbReference type="Pfam" id="PF07819">
    <property type="entry name" value="PGAP1"/>
    <property type="match status" value="1"/>
</dbReference>
<name>A0A1Y1UGX5_9TREE</name>
<comment type="caution">
    <text evidence="4">The sequence shown here is derived from an EMBL/GenBank/DDBJ whole genome shotgun (WGS) entry which is preliminary data.</text>
</comment>
<dbReference type="Gene3D" id="3.40.50.1820">
    <property type="entry name" value="alpha/beta hydrolase"/>
    <property type="match status" value="1"/>
</dbReference>
<dbReference type="GeneID" id="33557921"/>
<comment type="similarity">
    <text evidence="1">Belongs to the GPI inositol-deacylase family.</text>
</comment>
<dbReference type="GO" id="GO:0015031">
    <property type="term" value="P:protein transport"/>
    <property type="evidence" value="ECO:0007669"/>
    <property type="project" value="UniProtKB-KW"/>
</dbReference>
<gene>
    <name evidence="4" type="ORF">BD324DRAFT_628294</name>
</gene>
<feature type="region of interest" description="Disordered" evidence="2">
    <location>
        <begin position="71"/>
        <end position="102"/>
    </location>
</feature>
<proteinExistence type="inferred from homology"/>
<organism evidence="4 5">
    <name type="scientific">Kockovaella imperatae</name>
    <dbReference type="NCBI Taxonomy" id="4999"/>
    <lineage>
        <taxon>Eukaryota</taxon>
        <taxon>Fungi</taxon>
        <taxon>Dikarya</taxon>
        <taxon>Basidiomycota</taxon>
        <taxon>Agaricomycotina</taxon>
        <taxon>Tremellomycetes</taxon>
        <taxon>Tremellales</taxon>
        <taxon>Cuniculitremaceae</taxon>
        <taxon>Kockovaella</taxon>
    </lineage>
</organism>
<evidence type="ECO:0000256" key="1">
    <source>
        <dbReference type="RuleBase" id="RU365011"/>
    </source>
</evidence>
<accession>A0A1Y1UGX5</accession>
<dbReference type="OrthoDB" id="5592486at2759"/>
<feature type="region of interest" description="Disordered" evidence="2">
    <location>
        <begin position="28"/>
        <end position="59"/>
    </location>
</feature>
<evidence type="ECO:0000313" key="5">
    <source>
        <dbReference type="Proteomes" id="UP000193218"/>
    </source>
</evidence>
<dbReference type="STRING" id="4999.A0A1Y1UGX5"/>
<evidence type="ECO:0000256" key="2">
    <source>
        <dbReference type="SAM" id="MobiDB-lite"/>
    </source>
</evidence>
<keyword evidence="1 4" id="KW-0378">Hydrolase</keyword>
<dbReference type="GO" id="GO:0005789">
    <property type="term" value="C:endoplasmic reticulum membrane"/>
    <property type="evidence" value="ECO:0007669"/>
    <property type="project" value="UniProtKB-SubCell"/>
</dbReference>
<dbReference type="InParanoid" id="A0A1Y1UGX5"/>
<reference evidence="4 5" key="1">
    <citation type="submission" date="2017-03" db="EMBL/GenBank/DDBJ databases">
        <title>Widespread Adenine N6-methylation of Active Genes in Fungi.</title>
        <authorList>
            <consortium name="DOE Joint Genome Institute"/>
            <person name="Mondo S.J."/>
            <person name="Dannebaum R.O."/>
            <person name="Kuo R.C."/>
            <person name="Louie K.B."/>
            <person name="Bewick A.J."/>
            <person name="Labutti K."/>
            <person name="Haridas S."/>
            <person name="Kuo A."/>
            <person name="Salamov A."/>
            <person name="Ahrendt S.R."/>
            <person name="Lau R."/>
            <person name="Bowen B.P."/>
            <person name="Lipzen A."/>
            <person name="Sullivan W."/>
            <person name="Andreopoulos W.B."/>
            <person name="Clum A."/>
            <person name="Lindquist E."/>
            <person name="Daum C."/>
            <person name="Northen T.R."/>
            <person name="Ramamoorthy G."/>
            <person name="Schmitz R.J."/>
            <person name="Gryganskyi A."/>
            <person name="Culley D."/>
            <person name="Magnuson J."/>
            <person name="James T.Y."/>
            <person name="O'Malley M.A."/>
            <person name="Stajich J.E."/>
            <person name="Spatafora J.W."/>
            <person name="Visel A."/>
            <person name="Grigoriev I.V."/>
        </authorList>
    </citation>
    <scope>NUCLEOTIDE SEQUENCE [LARGE SCALE GENOMIC DNA]</scope>
    <source>
        <strain evidence="4 5">NRRL Y-17943</strain>
    </source>
</reference>
<protein>
    <recommendedName>
        <fullName evidence="1">GPI inositol-deacylase</fullName>
        <ecNumber evidence="1">3.1.-.-</ecNumber>
    </recommendedName>
</protein>
<dbReference type="EMBL" id="NBSH01000008">
    <property type="protein sequence ID" value="ORX36325.1"/>
    <property type="molecule type" value="Genomic_DNA"/>
</dbReference>
<dbReference type="AlphaFoldDB" id="A0A1Y1UGX5"/>
<keyword evidence="1" id="KW-0813">Transport</keyword>
<keyword evidence="5" id="KW-1185">Reference proteome</keyword>
<dbReference type="Proteomes" id="UP000193218">
    <property type="component" value="Unassembled WGS sequence"/>
</dbReference>
<feature type="region of interest" description="Disordered" evidence="2">
    <location>
        <begin position="122"/>
        <end position="183"/>
    </location>
</feature>
<dbReference type="EC" id="3.1.-.-" evidence="1"/>
<feature type="domain" description="GPI inositol-deacylase PGAP1-like alpha/beta" evidence="3">
    <location>
        <begin position="362"/>
        <end position="412"/>
    </location>
</feature>
<keyword evidence="1" id="KW-0653">Protein transport</keyword>
<dbReference type="GO" id="GO:0016788">
    <property type="term" value="F:hydrolase activity, acting on ester bonds"/>
    <property type="evidence" value="ECO:0007669"/>
    <property type="project" value="InterPro"/>
</dbReference>
<sequence length="563" mass="61206">MFAKSQVVRAVRSLHTVNIMSSTFRDPTIAKGKQRAETMSHDDNDGRQPNGNGMELPPESISNAIEDALATPLPGPKAAASLGSPFERPSPIALPPRAHHPSFMPRPQLLSQLTRSTLPTASLSHASADPNTRRAVSDLVQHGESSTAWQRAAPMWNDGSFPDLDSDGLPPDDESRGSIDSQAPSLYLQRTITDLLSTPDKPANDISSYLPKFQLPQLPQLPNLPSLGIPGISGRSAYDSTGARRNFSTSPASDDWWPSSWWGKNKGKVDRLVTEDDQAATVEEEKEGIQKKYRTPKNPIVFCHGLLGFDYIGPASLPPFQVSHWRGIREVLEANGVEVLIGRVPATGSIADRAAALEEMISSNFPDREVNLIGHSMGGLDCRYLISSLKPKNFVVSSLTTIATPHRGSAFADHVIDNLIGRERLPSLLAVVEALKLPAGGDGSAFNALGTKSMAQFNSEVLDSPQVKYYSWGASFDPGLLDTFRYPHTVIMAKEGPNDGLVSVESAKWGEYRGTLMGVNHLDLVGWVNTIRYAIADWAGKPISFKPATFYLEISDYLAEQGF</sequence>
<comment type="subcellular location">
    <subcellularLocation>
        <location evidence="1">Endoplasmic reticulum membrane</location>
    </subcellularLocation>
</comment>
<dbReference type="InterPro" id="IPR012908">
    <property type="entry name" value="PGAP1-ab_dom-like"/>
</dbReference>
<dbReference type="RefSeq" id="XP_021870426.1">
    <property type="nucleotide sequence ID" value="XM_022016112.1"/>
</dbReference>